<feature type="domain" description="GmrSD restriction endonucleases N-terminal" evidence="1">
    <location>
        <begin position="27"/>
        <end position="185"/>
    </location>
</feature>
<keyword evidence="3" id="KW-1185">Reference proteome</keyword>
<accession>A0A098TNE9</accession>
<dbReference type="Proteomes" id="UP000030170">
    <property type="component" value="Unassembled WGS sequence"/>
</dbReference>
<dbReference type="Pfam" id="PF03235">
    <property type="entry name" value="GmrSD_N"/>
    <property type="match status" value="1"/>
</dbReference>
<dbReference type="PANTHER" id="PTHR39639:SF1">
    <property type="entry name" value="DUF262 DOMAIN-CONTAINING PROTEIN"/>
    <property type="match status" value="1"/>
</dbReference>
<comment type="caution">
    <text evidence="2">The sequence shown here is derived from an EMBL/GenBank/DDBJ whole genome shotgun (WGS) entry which is preliminary data.</text>
</comment>
<dbReference type="OrthoDB" id="9798761at2"/>
<proteinExistence type="predicted"/>
<dbReference type="STRING" id="1497020.DO97_09140"/>
<dbReference type="EMBL" id="JJML01000028">
    <property type="protein sequence ID" value="KGF72368.1"/>
    <property type="molecule type" value="Genomic_DNA"/>
</dbReference>
<dbReference type="InterPro" id="IPR004919">
    <property type="entry name" value="GmrSD_N"/>
</dbReference>
<organism evidence="2 3">
    <name type="scientific">Neosynechococcus sphagnicola sy1</name>
    <dbReference type="NCBI Taxonomy" id="1497020"/>
    <lineage>
        <taxon>Bacteria</taxon>
        <taxon>Bacillati</taxon>
        <taxon>Cyanobacteriota</taxon>
        <taxon>Cyanophyceae</taxon>
        <taxon>Neosynechococcales</taxon>
        <taxon>Neosynechococcaceae</taxon>
        <taxon>Neosynechococcus</taxon>
    </lineage>
</organism>
<dbReference type="PANTHER" id="PTHR39639">
    <property type="entry name" value="CHROMOSOME 16, WHOLE GENOME SHOTGUN SEQUENCE"/>
    <property type="match status" value="1"/>
</dbReference>
<evidence type="ECO:0000313" key="2">
    <source>
        <dbReference type="EMBL" id="KGF72368.1"/>
    </source>
</evidence>
<evidence type="ECO:0000313" key="3">
    <source>
        <dbReference type="Proteomes" id="UP000030170"/>
    </source>
</evidence>
<reference evidence="2 3" key="1">
    <citation type="journal article" date="2014" name="Mol. Ecol.">
        <title>Evolution of Synechococcus.</title>
        <authorList>
            <person name="Dvorak P."/>
            <person name="Casamatta D."/>
            <person name="Hasler P."/>
            <person name="Poulickova A."/>
            <person name="Ondrej V."/>
            <person name="Sanges R."/>
        </authorList>
    </citation>
    <scope>NUCLEOTIDE SEQUENCE [LARGE SCALE GENOMIC DNA]</scope>
    <source>
        <strain evidence="2 3">CAUP A 1101</strain>
    </source>
</reference>
<gene>
    <name evidence="2" type="ORF">DO97_09140</name>
</gene>
<name>A0A098TNE9_9CYAN</name>
<dbReference type="AlphaFoldDB" id="A0A098TNE9"/>
<evidence type="ECO:0000259" key="1">
    <source>
        <dbReference type="Pfam" id="PF03235"/>
    </source>
</evidence>
<dbReference type="RefSeq" id="WP_036534006.1">
    <property type="nucleotide sequence ID" value="NZ_JJML01000028.1"/>
</dbReference>
<sequence>MALQDEIDLRSTEVKSDSYSMSIGELTNLYQDKEIDIHPEFQRFYRWSPLQKTKLIESILLGIPLPPIFVSQRKDGVWDVVDGLQRLSTIFQFMGILLNEEKKKVEPLTLEETKYLPSLINKKWDNPEDPENAFTAAQKLFIKRSKLDVKIILKESDEKSKYELFQRLNTGGSPLSDQELRNCILIMENRKMFSWLSELSKDEGFEQCIVLTDRAKEEQYDMDLALRFIVFRTLDAEEVKRAKDINEFVTDKMLEIARNPDFNFDQEAKAFKATFSILNETIGADCFHRYDVQKQRFLGGFLLSAFEAVALGIGYNYEAILDVKKSFDILERIKKLWGNKDFIRRIGSGKTASLRMPRIVPLGRDLFQP</sequence>
<protein>
    <recommendedName>
        <fullName evidence="1">GmrSD restriction endonucleases N-terminal domain-containing protein</fullName>
    </recommendedName>
</protein>